<feature type="compositionally biased region" description="Basic residues" evidence="2">
    <location>
        <begin position="1924"/>
        <end position="1943"/>
    </location>
</feature>
<evidence type="ECO:0000256" key="2">
    <source>
        <dbReference type="SAM" id="MobiDB-lite"/>
    </source>
</evidence>
<feature type="coiled-coil region" evidence="1">
    <location>
        <begin position="2268"/>
        <end position="2295"/>
    </location>
</feature>
<keyword evidence="1" id="KW-0175">Coiled coil</keyword>
<gene>
    <name evidence="3" type="ORF">M9Y10_039633</name>
</gene>
<dbReference type="Gene3D" id="3.40.50.300">
    <property type="entry name" value="P-loop containing nucleotide triphosphate hydrolases"/>
    <property type="match status" value="1"/>
</dbReference>
<protein>
    <recommendedName>
        <fullName evidence="5">VWFA domain-containing protein</fullName>
    </recommendedName>
</protein>
<dbReference type="EMBL" id="JAPFFF010000066">
    <property type="protein sequence ID" value="KAK8836299.1"/>
    <property type="molecule type" value="Genomic_DNA"/>
</dbReference>
<keyword evidence="4" id="KW-1185">Reference proteome</keyword>
<sequence>MDSILADKKIEIDQFIKYICKIVTEFDSKWTVTPETYSVTIKDAIERTFSKPELESFEQQIKYLLANLSQYDQIESNRKVFEGFLIIIENIRKKCRMCNIPLCFVHNPFFYGEQNKFSEIKTDDTNFLFTDIDDDIEINPAINVYNFGPKDYYSLGKSILRKDFYNQADTFSVLFNIMTGGQADYIFLQEFRKDVLIEMKSLDPIKIGRCLVNYIYERYINKEFVLRNFEGYSNMTKGSMNKLSEFVQKFSKECSLLIANVPKPSHSYHVILPAHIILELTKQTNDKKEKKASVKRWKCPRENIIFCTDNSNFQQSLNNLMNSNKNSTYYIVHPENLKSDEMESLKSFILARKTQDIKSQNSDESKKNKLIQTYPNVIIITALPVSFFAIDEKSRDDTSSSIKFEEEDIKEFATFNAKLRTFSKVNNDAFLISSDKAGIGKTYHINKIIEKTKELFQKISNDNNNNGDNDNNDDDNSSNDNNNGYIIKREITNEQIYFDITTEELPEKIKNADIIHVSISPELFLNNFQLMDQFYLLIQNGYFVFQNGSHISHSLNFYIKPTFLIEIPKLEKTNTLLHFYDFPIAPTNSETLEESTFLADSNSSIYSIIADEFKDVPDKESFKDGLFNLSASDNEIEIETNVRSLMKLVFNNCNDIKNYKKLIKESTNLFFPGESFEDDKYIDDNRIISKVGRMIEDYSKLIIEQDNDEYTKRILFLLTIRSILYVWHFTPSNSKNLLLLVPQRIITSSAFDKENGWIIVSFLSKRDTIQNWTKDNPRINEFESDKTFDQVIKNKFKDDKSIHILTDENEKADNDLTLQARFFKTILLFLPEIKFENDSTNPLQIALILLSLFSDMDHIPSEHFSDIISLFMNPNYTNENLKKKLKQIDERFEWSEIDELLHCYFTTHSNVQIEKVNNINKLIIQMKSEISKDFIWNIIKISFSKTYFCRFVEIILKIYYQHFSILQGDTGCGKTSVINLLNDVLTLAKSDPETRSKVNWSFFMIDFHGNFTQKDYMARINKIEDGKSTLNRDNYGNEKIIIFLDELNTSPAYYYVIDQILNKESKFFSYIAAINAKDTVNDITQELSRVGIRQKINLQLSHVKLFSTLDNDIKSLTYIDEHFYAYNVKEDQESVKSSIIKTDPQEFDESDNSSKYLPDEEKIAIRSIITKILLQWENIKYTDYKNVVKIMSTLINKIFLSVRTFMKLRAVFSYRDVHRCITIFTYVFDFICKIIQKESSDKIFDEKYQKKITSISIVVSIYISLISRFSRETIALNDKIKKRFKAVKEFKESDPFSMYELILNHVQNSQSLFNECELICFDNWEQITILFAYAKCMKNINHVKNSEIYPLPSLMLHLLILSLTISASSREIKDNKNGAESAGSSSFFTCLIIGMPGTSKSKAVEIYKSYHMNKKNKKHDYFITTYLCSRTSDSNSLLAQFMNGARFIKDNSVMIGQRQVESKKAIVILEEVGLANYNPSRPLKILHPLCDKGVEITKDGSTEYCKVIPVQLSNYAIDFANMNRGFLVCAGLPTDDELSTSIAFGKMIDELKTKDDFSKILIELMCDDEERLEREQLDSYLDVTCYLLNHDLFNNKEDKINNQKKNFDNLRKFYKEVLKTLWKVTKNGNRPRFFPMRPLFKLISLFDDFRNNELDDSDERLASLSFLLNSFSLEEDIIEKSVYSSEEMINEMLKPLKLKRTFKCEINPLILYHSFSSKDSQRKALLIRTKNYEAFRYLSILNTNEMAENTMTIDNFVPFEFQDVGRDCQTKFDELFKYLRSDNNNREEQYVFISIGNDPFSDYIIDILNVINQQNQCPTAILQGFPVYLPKFTPNIKFVFIINNSDIYNDNIKNPVPYPLIDRLDHIFLDKEILIKNLGYLLNTTGYPEISKVKILLSLEPSKEDTSEEINKNENENENENKNKNKNKSKNKSKSKNKNISKNKNKDKDKDKNKDKDKDKDKDEQSTDEIPLSLKQDYLLTYRKSDFEYLKDAIMKNEEEEAIAILDNHFKDTSIKSLNDLLTKMDNIPPDSPFAAVAFTKTPFYEDFDFDGKSNFEIIYDDHNTLREKLADISHTRSILVRSDIFNLPDENTLNNALSVVDSLNYKVSTCEPNENEEYPKYIVVFHVNDNQIPKSFDSSITFPVVWIASLPEHSDEKRPLIQEICTATLLGHVPSDSQIIKRAYGKIANDIKDKFDKKQRENINPIFANGVKLSRGSYKMDDIIKVLEELNNGQGTEEGQVQFTFYDLKKIISDNLEEIKNIGNSTKIEDLQKIEELENKLNKLNLEIEFFKNVSGLVDDSVFASFYVILKYLSSIKLNKTKRENVDEFVKQAFEYVPKLGNILPITYDTFSSANPNKEINSSSPSLVFYNILKQFFIVDIYYNSLNLMKKLLNNLCEENISDVFKYINENYYSYDQNLPYDDNDDNKKILSIKNFDDFFNTRGLINDKKEAKAAFDFIQLKKDGMRPNLLVTEIRVNNIRNGMNNKEWDDLQYNQILLSDCYDNFMDLQKEIKLMPHPCLVYHHFVKVPKFSFSDYEESENKIFQNALIPWILNFFLYGTFNDCDESGKITSYLSLTNFIDCGLDFENIFESKINNSEEICHFVYDCLFSEFCKKNQPIERITEFEYSNYISDFPDLFKIKDDHNDKFIAMINHSQPDKRVYSKEIKDIDYE</sequence>
<name>A0ABR2GQU4_9EUKA</name>
<dbReference type="InterPro" id="IPR027417">
    <property type="entry name" value="P-loop_NTPase"/>
</dbReference>
<evidence type="ECO:0000313" key="4">
    <source>
        <dbReference type="Proteomes" id="UP001470230"/>
    </source>
</evidence>
<reference evidence="3 4" key="1">
    <citation type="submission" date="2024-04" db="EMBL/GenBank/DDBJ databases">
        <title>Tritrichomonas musculus Genome.</title>
        <authorList>
            <person name="Alves-Ferreira E."/>
            <person name="Grigg M."/>
            <person name="Lorenzi H."/>
            <person name="Galac M."/>
        </authorList>
    </citation>
    <scope>NUCLEOTIDE SEQUENCE [LARGE SCALE GENOMIC DNA]</scope>
    <source>
        <strain evidence="3 4">EAF2021</strain>
    </source>
</reference>
<feature type="region of interest" description="Disordered" evidence="2">
    <location>
        <begin position="1904"/>
        <end position="1969"/>
    </location>
</feature>
<feature type="compositionally biased region" description="Basic and acidic residues" evidence="2">
    <location>
        <begin position="1944"/>
        <end position="1965"/>
    </location>
</feature>
<feature type="compositionally biased region" description="Low complexity" evidence="2">
    <location>
        <begin position="460"/>
        <end position="469"/>
    </location>
</feature>
<dbReference type="PANTHER" id="PTHR42264:SF6">
    <property type="entry name" value="TRANSMEMBRANE PROTEIN"/>
    <property type="match status" value="1"/>
</dbReference>
<evidence type="ECO:0000313" key="3">
    <source>
        <dbReference type="EMBL" id="KAK8836299.1"/>
    </source>
</evidence>
<evidence type="ECO:0008006" key="5">
    <source>
        <dbReference type="Google" id="ProtNLM"/>
    </source>
</evidence>
<dbReference type="PANTHER" id="PTHR42264">
    <property type="entry name" value="EPHRIN_REC_LIKE DOMAIN-CONTAINING PROTEIN"/>
    <property type="match status" value="1"/>
</dbReference>
<proteinExistence type="predicted"/>
<evidence type="ECO:0000256" key="1">
    <source>
        <dbReference type="SAM" id="Coils"/>
    </source>
</evidence>
<accession>A0ABR2GQU4</accession>
<dbReference type="Proteomes" id="UP001470230">
    <property type="component" value="Unassembled WGS sequence"/>
</dbReference>
<feature type="compositionally biased region" description="Basic and acidic residues" evidence="2">
    <location>
        <begin position="1904"/>
        <end position="1923"/>
    </location>
</feature>
<organism evidence="3 4">
    <name type="scientific">Tritrichomonas musculus</name>
    <dbReference type="NCBI Taxonomy" id="1915356"/>
    <lineage>
        <taxon>Eukaryota</taxon>
        <taxon>Metamonada</taxon>
        <taxon>Parabasalia</taxon>
        <taxon>Tritrichomonadida</taxon>
        <taxon>Tritrichomonadidae</taxon>
        <taxon>Tritrichomonas</taxon>
    </lineage>
</organism>
<comment type="caution">
    <text evidence="3">The sequence shown here is derived from an EMBL/GenBank/DDBJ whole genome shotgun (WGS) entry which is preliminary data.</text>
</comment>
<dbReference type="SUPFAM" id="SSF52540">
    <property type="entry name" value="P-loop containing nucleoside triphosphate hydrolases"/>
    <property type="match status" value="1"/>
</dbReference>
<feature type="region of interest" description="Disordered" evidence="2">
    <location>
        <begin position="459"/>
        <end position="484"/>
    </location>
</feature>